<feature type="domain" description="TLDc" evidence="2">
    <location>
        <begin position="498"/>
        <end position="606"/>
    </location>
</feature>
<evidence type="ECO:0000259" key="2">
    <source>
        <dbReference type="Pfam" id="PF07534"/>
    </source>
</evidence>
<feature type="coiled-coil region" evidence="1">
    <location>
        <begin position="250"/>
        <end position="280"/>
    </location>
</feature>
<gene>
    <name evidence="3" type="ORF">TPC1_16969</name>
</gene>
<accession>A0A146K7E5</accession>
<evidence type="ECO:0000313" key="3">
    <source>
        <dbReference type="EMBL" id="JAP91429.1"/>
    </source>
</evidence>
<evidence type="ECO:0000256" key="1">
    <source>
        <dbReference type="SAM" id="Coils"/>
    </source>
</evidence>
<organism evidence="3">
    <name type="scientific">Trepomonas sp. PC1</name>
    <dbReference type="NCBI Taxonomy" id="1076344"/>
    <lineage>
        <taxon>Eukaryota</taxon>
        <taxon>Metamonada</taxon>
        <taxon>Diplomonadida</taxon>
        <taxon>Hexamitidae</taxon>
        <taxon>Hexamitinae</taxon>
        <taxon>Trepomonas</taxon>
    </lineage>
</organism>
<dbReference type="AlphaFoldDB" id="A0A146K7E5"/>
<dbReference type="InterPro" id="IPR006571">
    <property type="entry name" value="TLDc_dom"/>
</dbReference>
<proteinExistence type="predicted"/>
<protein>
    <submittedName>
        <fullName evidence="3">TLD family protein</fullName>
    </submittedName>
</protein>
<reference evidence="3" key="1">
    <citation type="submission" date="2015-07" db="EMBL/GenBank/DDBJ databases">
        <title>Adaptation to a free-living lifestyle via gene acquisitions in the diplomonad Trepomonas sp. PC1.</title>
        <authorList>
            <person name="Xu F."/>
            <person name="Jerlstrom-Hultqvist J."/>
            <person name="Kolisko M."/>
            <person name="Simpson A.G.B."/>
            <person name="Roger A.J."/>
            <person name="Svard S.G."/>
            <person name="Andersson J.O."/>
        </authorList>
    </citation>
    <scope>NUCLEOTIDE SEQUENCE</scope>
    <source>
        <strain evidence="3">PC1</strain>
    </source>
</reference>
<dbReference type="Pfam" id="PF07534">
    <property type="entry name" value="TLD"/>
    <property type="match status" value="1"/>
</dbReference>
<feature type="non-terminal residue" evidence="3">
    <location>
        <position position="1"/>
    </location>
</feature>
<name>A0A146K7E5_9EUKA</name>
<dbReference type="EMBL" id="GDID01005177">
    <property type="protein sequence ID" value="JAP91429.1"/>
    <property type="molecule type" value="Transcribed_RNA"/>
</dbReference>
<sequence>NVPDIQKAFIIPSMRSVMLYVYHVLPTNRFVFGQLELGGNCLIFKPLETLRSAQLAQTSKVQSTAQVKVLSNCIEKLALTDDVKLPKPSRQQLLRALGKKFDGELMEKTVVVPSAKSSTSQRSLDLEFLEQTLEFENQSYLEAFSLLANPGSDFATPRYLTVKLFNQSQFTFFGPPQALKLFYEELLDFTLKCNQYNRNELVHETSGSEPFDFYQIEPAQSAKLTVKHFQQSQEDGFGLLARKAVHFQQKKKQEKKLKGADQLLQLLQKQKREEKRLANSKKFANSKYVYQKSANADLFKFEHLQAGNLHQDANVQKLWQNINTANKFELTDIHEAHREESASDLVIQLQEEFDQQNLFKISKEVAVHVKRQHQQSQLLFDEGVNEILQKCYVCKANQCKKKRNENYLGRQSVILTDEEVKQVKRFLAGKYSVFRCFIQYQSTVDGKFIDNLWSSYSSDQKESFQNTFFGGIQDEVDFNDEEAKKYNLQFDRHKLSLTNVQMLLLLMKSGEKIAVCFTENPSAVKFGKNDTFLLVKSGSEFKQFKSTGKNDIYLIKEADRLIVGSNGSALVLFKDLLKATTAKCETFDSPKLFKGFDYEKFTEQEVEEVEILRFVVGDE</sequence>
<keyword evidence="1" id="KW-0175">Coiled coil</keyword>